<feature type="binding site" evidence="1">
    <location>
        <position position="320"/>
    </location>
    <ligand>
        <name>Zn(2+)</name>
        <dbReference type="ChEBI" id="CHEBI:29105"/>
    </ligand>
</feature>
<protein>
    <submittedName>
        <fullName evidence="2">Lanthionine synthetase C family protein, putative</fullName>
    </submittedName>
</protein>
<dbReference type="PANTHER" id="PTHR12736:SF7">
    <property type="entry name" value="LANC-LIKE PROTEIN 3"/>
    <property type="match status" value="1"/>
</dbReference>
<dbReference type="SUPFAM" id="SSF158745">
    <property type="entry name" value="LanC-like"/>
    <property type="match status" value="1"/>
</dbReference>
<dbReference type="RefSeq" id="XP_001269484.1">
    <property type="nucleotide sequence ID" value="XM_001269483.1"/>
</dbReference>
<dbReference type="eggNOG" id="KOG2787">
    <property type="taxonomic scope" value="Eukaryota"/>
</dbReference>
<dbReference type="InterPro" id="IPR007822">
    <property type="entry name" value="LANC-like"/>
</dbReference>
<dbReference type="InterPro" id="IPR012341">
    <property type="entry name" value="6hp_glycosidase-like_sf"/>
</dbReference>
<dbReference type="GeneID" id="4702021"/>
<dbReference type="HOGENOM" id="CLU_567375_0_0_1"/>
<evidence type="ECO:0000256" key="1">
    <source>
        <dbReference type="PIRSR" id="PIRSR607822-1"/>
    </source>
</evidence>
<dbReference type="FunFam" id="1.50.10.10:FF:000072">
    <property type="entry name" value="Lanthionine synthetase C family protein, putative"/>
    <property type="match status" value="1"/>
</dbReference>
<dbReference type="GO" id="GO:0005975">
    <property type="term" value="P:carbohydrate metabolic process"/>
    <property type="evidence" value="ECO:0007669"/>
    <property type="project" value="InterPro"/>
</dbReference>
<proteinExistence type="predicted"/>
<evidence type="ECO:0000313" key="2">
    <source>
        <dbReference type="EMBL" id="EAW08058.1"/>
    </source>
</evidence>
<evidence type="ECO:0000313" key="3">
    <source>
        <dbReference type="Proteomes" id="UP000006701"/>
    </source>
</evidence>
<dbReference type="GO" id="GO:0031179">
    <property type="term" value="P:peptide modification"/>
    <property type="evidence" value="ECO:0007669"/>
    <property type="project" value="InterPro"/>
</dbReference>
<dbReference type="Proteomes" id="UP000006701">
    <property type="component" value="Unassembled WGS sequence"/>
</dbReference>
<name>A1CQY7_ASPCL</name>
<keyword evidence="3" id="KW-1185">Reference proteome</keyword>
<gene>
    <name evidence="2" type="ORF">ACLA_027830</name>
</gene>
<dbReference type="AlphaFoldDB" id="A1CQY7"/>
<dbReference type="Gene3D" id="1.50.10.10">
    <property type="match status" value="1"/>
</dbReference>
<dbReference type="VEuPathDB" id="FungiDB:ACLA_027830"/>
<dbReference type="CDD" id="cd04794">
    <property type="entry name" value="euk_LANCL"/>
    <property type="match status" value="1"/>
</dbReference>
<dbReference type="EMBL" id="DS027059">
    <property type="protein sequence ID" value="EAW08058.1"/>
    <property type="molecule type" value="Genomic_DNA"/>
</dbReference>
<dbReference type="OMA" id="FWQPEWD"/>
<keyword evidence="1" id="KW-0862">Zinc</keyword>
<feature type="binding site" evidence="1">
    <location>
        <position position="373"/>
    </location>
    <ligand>
        <name>Zn(2+)</name>
        <dbReference type="ChEBI" id="CHEBI:29105"/>
    </ligand>
</feature>
<dbReference type="PANTHER" id="PTHR12736">
    <property type="entry name" value="LANC-LIKE PROTEIN"/>
    <property type="match status" value="1"/>
</dbReference>
<organism evidence="2 3">
    <name type="scientific">Aspergillus clavatus (strain ATCC 1007 / CBS 513.65 / DSM 816 / NCTC 3887 / NRRL 1 / QM 1276 / 107)</name>
    <dbReference type="NCBI Taxonomy" id="344612"/>
    <lineage>
        <taxon>Eukaryota</taxon>
        <taxon>Fungi</taxon>
        <taxon>Dikarya</taxon>
        <taxon>Ascomycota</taxon>
        <taxon>Pezizomycotina</taxon>
        <taxon>Eurotiomycetes</taxon>
        <taxon>Eurotiomycetidae</taxon>
        <taxon>Eurotiales</taxon>
        <taxon>Aspergillaceae</taxon>
        <taxon>Aspergillus</taxon>
        <taxon>Aspergillus subgen. Fumigati</taxon>
    </lineage>
</organism>
<dbReference type="GO" id="GO:0005886">
    <property type="term" value="C:plasma membrane"/>
    <property type="evidence" value="ECO:0007669"/>
    <property type="project" value="TreeGrafter"/>
</dbReference>
<reference evidence="2 3" key="1">
    <citation type="journal article" date="2008" name="PLoS Genet.">
        <title>Genomic islands in the pathogenic filamentous fungus Aspergillus fumigatus.</title>
        <authorList>
            <person name="Fedorova N.D."/>
            <person name="Khaldi N."/>
            <person name="Joardar V.S."/>
            <person name="Maiti R."/>
            <person name="Amedeo P."/>
            <person name="Anderson M.J."/>
            <person name="Crabtree J."/>
            <person name="Silva J.C."/>
            <person name="Badger J.H."/>
            <person name="Albarraq A."/>
            <person name="Angiuoli S."/>
            <person name="Bussey H."/>
            <person name="Bowyer P."/>
            <person name="Cotty P.J."/>
            <person name="Dyer P.S."/>
            <person name="Egan A."/>
            <person name="Galens K."/>
            <person name="Fraser-Liggett C.M."/>
            <person name="Haas B.J."/>
            <person name="Inman J.M."/>
            <person name="Kent R."/>
            <person name="Lemieux S."/>
            <person name="Malavazi I."/>
            <person name="Orvis J."/>
            <person name="Roemer T."/>
            <person name="Ronning C.M."/>
            <person name="Sundaram J.P."/>
            <person name="Sutton G."/>
            <person name="Turner G."/>
            <person name="Venter J.C."/>
            <person name="White O.R."/>
            <person name="Whitty B.R."/>
            <person name="Youngman P."/>
            <person name="Wolfe K.H."/>
            <person name="Goldman G.H."/>
            <person name="Wortman J.R."/>
            <person name="Jiang B."/>
            <person name="Denning D.W."/>
            <person name="Nierman W.C."/>
        </authorList>
    </citation>
    <scope>NUCLEOTIDE SEQUENCE [LARGE SCALE GENOMIC DNA]</scope>
    <source>
        <strain evidence="3">ATCC 1007 / CBS 513.65 / DSM 816 / NCTC 3887 / NRRL 1</strain>
    </source>
</reference>
<dbReference type="PRINTS" id="PR01950">
    <property type="entry name" value="LANCSUPER"/>
</dbReference>
<dbReference type="GO" id="GO:0046872">
    <property type="term" value="F:metal ion binding"/>
    <property type="evidence" value="ECO:0007669"/>
    <property type="project" value="UniProtKB-KW"/>
</dbReference>
<dbReference type="KEGG" id="act:ACLA_027830"/>
<accession>A1CQY7</accession>
<sequence length="520" mass="57075">MNPEPAPQYYPNNIQPVEVTRENLLQALKELRVATRRGAELVEQFNLPDPEGELGLFMGVPGSYGVGAALAFQRLHHQVLSLREKHDANPPNYQKLANERITKLGRNLPLLPGRLSPLGSSGPLAMIMLRIQQAAVLGTSVSDADVHCLREAVTIALSYEHIVSESNHNVGGDGILYGRAGLLWSILNVRVLPLDEASTNALRPIFEAVPQLIRAIIDAGRQGVQDYTRKYGSVDALPLMWTWMESHYGLGAVHGMSGILAVLLACNPEELSADDNYLSWIAGTIVGLCRLCIANQGYLPTSLPSYGSNSQRDTSLVQICHGSPAILLLLACARRNSFFVSKFWQPEWDQAVFLAAEKVWQERLVSKGDGICHGIAGNAWPLLILHDSCEYDVDLLQAARGNPPAREPEPKLTGDYFLSRALALLLHAREAPPYNPSRELSPCCYRASDRPYSLSEGLAGTVCAWAEACVTIQARLRKMDLEEENASSTVVLKNDELFQALDSRNLGLPTLAYYRPPGIL</sequence>
<dbReference type="Pfam" id="PF05147">
    <property type="entry name" value="LANC_like"/>
    <property type="match status" value="1"/>
</dbReference>
<keyword evidence="1" id="KW-0479">Metal-binding</keyword>
<feature type="binding site" evidence="1">
    <location>
        <position position="372"/>
    </location>
    <ligand>
        <name>Zn(2+)</name>
        <dbReference type="ChEBI" id="CHEBI:29105"/>
    </ligand>
</feature>
<dbReference type="OrthoDB" id="10257263at2759"/>
<dbReference type="SMART" id="SM01260">
    <property type="entry name" value="LANC_like"/>
    <property type="match status" value="1"/>
</dbReference>